<name>A0ABS3VBW0_9ACTN</name>
<feature type="region of interest" description="Disordered" evidence="1">
    <location>
        <begin position="180"/>
        <end position="227"/>
    </location>
</feature>
<evidence type="ECO:0000313" key="2">
    <source>
        <dbReference type="EMBL" id="MBO4163114.1"/>
    </source>
</evidence>
<comment type="caution">
    <text evidence="2">The sequence shown here is derived from an EMBL/GenBank/DDBJ whole genome shotgun (WGS) entry which is preliminary data.</text>
</comment>
<organism evidence="2 3">
    <name type="scientific">Micromonospora antibiotica</name>
    <dbReference type="NCBI Taxonomy" id="2807623"/>
    <lineage>
        <taxon>Bacteria</taxon>
        <taxon>Bacillati</taxon>
        <taxon>Actinomycetota</taxon>
        <taxon>Actinomycetes</taxon>
        <taxon>Micromonosporales</taxon>
        <taxon>Micromonosporaceae</taxon>
        <taxon>Micromonospora</taxon>
    </lineage>
</organism>
<feature type="compositionally biased region" description="Low complexity" evidence="1">
    <location>
        <begin position="180"/>
        <end position="197"/>
    </location>
</feature>
<gene>
    <name evidence="2" type="ORF">JQN83_20165</name>
</gene>
<evidence type="ECO:0000256" key="1">
    <source>
        <dbReference type="SAM" id="MobiDB-lite"/>
    </source>
</evidence>
<sequence length="227" mass="22004">MGATEPGSAREEAERLVATLLATARLASAGTGSGAGPWGPLGGIVSGVLGHSAGAARPTAGTHRAEGFATGSPECCICPICRAVTALRDPSPEFAERLATGAGDLAAGIASLMRAFAPPAGGEASHGTPGDASATTGRGGPSDSEADHVWREATRTGHDSASAPERDVWSAATRAEDAVAPAVAAPPVDDAGPAAPAQQVRPTADGHVVPASRAPAGADGDAPGDGA</sequence>
<feature type="region of interest" description="Disordered" evidence="1">
    <location>
        <begin position="119"/>
        <end position="146"/>
    </location>
</feature>
<accession>A0ABS3VBW0</accession>
<evidence type="ECO:0000313" key="3">
    <source>
        <dbReference type="Proteomes" id="UP000671399"/>
    </source>
</evidence>
<proteinExistence type="predicted"/>
<dbReference type="RefSeq" id="WP_208568697.1">
    <property type="nucleotide sequence ID" value="NZ_JAGFWR010000012.1"/>
</dbReference>
<keyword evidence="3" id="KW-1185">Reference proteome</keyword>
<dbReference type="EMBL" id="JAGFWR010000012">
    <property type="protein sequence ID" value="MBO4163114.1"/>
    <property type="molecule type" value="Genomic_DNA"/>
</dbReference>
<reference evidence="2 3" key="1">
    <citation type="submission" date="2021-03" db="EMBL/GenBank/DDBJ databases">
        <authorList>
            <person name="Lee D.-H."/>
        </authorList>
    </citation>
    <scope>NUCLEOTIDE SEQUENCE [LARGE SCALE GENOMIC DNA]</scope>
    <source>
        <strain evidence="2 3">MMS20-R2-23</strain>
    </source>
</reference>
<protein>
    <submittedName>
        <fullName evidence="2">Uncharacterized protein</fullName>
    </submittedName>
</protein>
<dbReference type="Proteomes" id="UP000671399">
    <property type="component" value="Unassembled WGS sequence"/>
</dbReference>